<dbReference type="InterPro" id="IPR036157">
    <property type="entry name" value="dUTPase-like_sf"/>
</dbReference>
<dbReference type="Gene3D" id="2.70.40.10">
    <property type="match status" value="1"/>
</dbReference>
<dbReference type="SUPFAM" id="SSF51283">
    <property type="entry name" value="dUTPase-like"/>
    <property type="match status" value="1"/>
</dbReference>
<dbReference type="KEGG" id="vg:65102305"/>
<feature type="domain" description="dUTPase-like" evidence="5">
    <location>
        <begin position="18"/>
        <end position="142"/>
    </location>
</feature>
<dbReference type="GO" id="GO:0000287">
    <property type="term" value="F:magnesium ion binding"/>
    <property type="evidence" value="ECO:0007669"/>
    <property type="project" value="InterPro"/>
</dbReference>
<accession>A0A346TPZ5</accession>
<keyword evidence="4" id="KW-0546">Nucleotide metabolism</keyword>
<keyword evidence="7" id="KW-1185">Reference proteome</keyword>
<sequence length="143" mass="15655">MSGQVLKFKKTSGVAYTPRMASDGAAGYDLHTPVDFVIKAKDSILVNTEIAIQLPPGMYAQIKSRSGNAAKYQVVAAAGVIDNDYRGPLQVLLFNHGKKSRQFRRGDRIAQFIVRKYCKLPLEEVDELTSTERDTGGFGSTGQ</sequence>
<dbReference type="GO" id="GO:0046081">
    <property type="term" value="P:dUTP catabolic process"/>
    <property type="evidence" value="ECO:0007669"/>
    <property type="project" value="InterPro"/>
</dbReference>
<evidence type="ECO:0000313" key="6">
    <source>
        <dbReference type="EMBL" id="AXU41655.1"/>
    </source>
</evidence>
<comment type="similarity">
    <text evidence="1">Belongs to the dUTPase family.</text>
</comment>
<evidence type="ECO:0000256" key="4">
    <source>
        <dbReference type="ARBA" id="ARBA00023080"/>
    </source>
</evidence>
<evidence type="ECO:0000313" key="7">
    <source>
        <dbReference type="Proteomes" id="UP000503448"/>
    </source>
</evidence>
<dbReference type="EMBL" id="MH320559">
    <property type="protein sequence ID" value="AXU41655.1"/>
    <property type="molecule type" value="Genomic_DNA"/>
</dbReference>
<evidence type="ECO:0000256" key="3">
    <source>
        <dbReference type="ARBA" id="ARBA00022801"/>
    </source>
</evidence>
<organism evidence="6 7">
    <name type="scientific">Spodoptera eridania nucleopolyhedrovirus</name>
    <dbReference type="NCBI Taxonomy" id="2315721"/>
    <lineage>
        <taxon>Viruses</taxon>
        <taxon>Viruses incertae sedis</taxon>
        <taxon>Naldaviricetes</taxon>
        <taxon>Lefavirales</taxon>
        <taxon>Baculoviridae</taxon>
        <taxon>Alphabaculovirus</taxon>
        <taxon>Alphabaculovirus speridaniae</taxon>
    </lineage>
</organism>
<dbReference type="InterPro" id="IPR029054">
    <property type="entry name" value="dUTPase-like"/>
</dbReference>
<dbReference type="EC" id="3.6.1.23" evidence="2"/>
<dbReference type="NCBIfam" id="NF001862">
    <property type="entry name" value="PRK00601.1"/>
    <property type="match status" value="1"/>
</dbReference>
<protein>
    <recommendedName>
        <fullName evidence="2">dUTP diphosphatase</fullName>
        <ecNumber evidence="2">3.6.1.23</ecNumber>
    </recommendedName>
</protein>
<dbReference type="NCBIfam" id="TIGR00576">
    <property type="entry name" value="dut"/>
    <property type="match status" value="1"/>
</dbReference>
<dbReference type="RefSeq" id="YP_010087058.1">
    <property type="nucleotide sequence ID" value="NC_055502.1"/>
</dbReference>
<dbReference type="PANTHER" id="PTHR11241:SF0">
    <property type="entry name" value="DEOXYURIDINE 5'-TRIPHOSPHATE NUCLEOTIDOHYDROLASE"/>
    <property type="match status" value="1"/>
</dbReference>
<dbReference type="InterPro" id="IPR008181">
    <property type="entry name" value="dUTPase"/>
</dbReference>
<dbReference type="InterPro" id="IPR033704">
    <property type="entry name" value="dUTPase_trimeric"/>
</dbReference>
<dbReference type="Pfam" id="PF00692">
    <property type="entry name" value="dUTPase"/>
    <property type="match status" value="1"/>
</dbReference>
<keyword evidence="3" id="KW-0378">Hydrolase</keyword>
<reference evidence="6 7" key="1">
    <citation type="submission" date="2018-05" db="EMBL/GenBank/DDBJ databases">
        <title>The complete genome sequence of an alphabaculovirus isolated from the southern armyworm, Spodoptera eridania.</title>
        <authorList>
            <person name="Harrison R.L."/>
            <person name="Rowley D.L."/>
        </authorList>
    </citation>
    <scope>NUCLEOTIDE SEQUENCE [LARGE SCALE GENOMIC DNA]</scope>
    <source>
        <strain evidence="6">251</strain>
    </source>
</reference>
<evidence type="ECO:0000259" key="5">
    <source>
        <dbReference type="Pfam" id="PF00692"/>
    </source>
</evidence>
<dbReference type="Proteomes" id="UP000503448">
    <property type="component" value="Segment"/>
</dbReference>
<dbReference type="CDD" id="cd07557">
    <property type="entry name" value="trimeric_dUTPase"/>
    <property type="match status" value="1"/>
</dbReference>
<dbReference type="PANTHER" id="PTHR11241">
    <property type="entry name" value="DEOXYURIDINE 5'-TRIPHOSPHATE NUCLEOTIDOHYDROLASE"/>
    <property type="match status" value="1"/>
</dbReference>
<dbReference type="GeneID" id="65102305"/>
<dbReference type="GO" id="GO:0006226">
    <property type="term" value="P:dUMP biosynthetic process"/>
    <property type="evidence" value="ECO:0007669"/>
    <property type="project" value="InterPro"/>
</dbReference>
<name>A0A346TPZ5_9ABAC</name>
<dbReference type="GO" id="GO:0004170">
    <property type="term" value="F:dUTP diphosphatase activity"/>
    <property type="evidence" value="ECO:0007669"/>
    <property type="project" value="UniProtKB-EC"/>
</dbReference>
<proteinExistence type="inferred from homology"/>
<evidence type="ECO:0000256" key="1">
    <source>
        <dbReference type="ARBA" id="ARBA00006581"/>
    </source>
</evidence>
<evidence type="ECO:0000256" key="2">
    <source>
        <dbReference type="ARBA" id="ARBA00012379"/>
    </source>
</evidence>